<protein>
    <submittedName>
        <fullName evidence="2">LPS biosynthesis protein</fullName>
    </submittedName>
</protein>
<dbReference type="PANTHER" id="PTHR46211">
    <property type="entry name" value="GLYCEROPHOSPHORYL DIESTER PHOSPHODIESTERASE"/>
    <property type="match status" value="1"/>
</dbReference>
<dbReference type="EMBL" id="AZDJ01000013">
    <property type="protein sequence ID" value="KRK73193.1"/>
    <property type="molecule type" value="Genomic_DNA"/>
</dbReference>
<comment type="caution">
    <text evidence="2">The sequence shown here is derived from an EMBL/GenBank/DDBJ whole genome shotgun (WGS) entry which is preliminary data.</text>
</comment>
<dbReference type="PATRIC" id="fig|1291734.4.peg.1079"/>
<organism evidence="2 3">
    <name type="scientific">Lacticaseibacillus nasuensis JCM 17158</name>
    <dbReference type="NCBI Taxonomy" id="1291734"/>
    <lineage>
        <taxon>Bacteria</taxon>
        <taxon>Bacillati</taxon>
        <taxon>Bacillota</taxon>
        <taxon>Bacilli</taxon>
        <taxon>Lactobacillales</taxon>
        <taxon>Lactobacillaceae</taxon>
        <taxon>Lacticaseibacillus</taxon>
    </lineage>
</organism>
<dbReference type="AlphaFoldDB" id="A0A0R1JWU3"/>
<evidence type="ECO:0000313" key="2">
    <source>
        <dbReference type="EMBL" id="KRK73193.1"/>
    </source>
</evidence>
<accession>A0A0R1JWU3</accession>
<feature type="domain" description="GP-PDE" evidence="1">
    <location>
        <begin position="211"/>
        <end position="449"/>
    </location>
</feature>
<dbReference type="InterPro" id="IPR030395">
    <property type="entry name" value="GP_PDE_dom"/>
</dbReference>
<gene>
    <name evidence="2" type="ORF">FD02_GL001049</name>
</gene>
<evidence type="ECO:0000259" key="1">
    <source>
        <dbReference type="PROSITE" id="PS51704"/>
    </source>
</evidence>
<dbReference type="Proteomes" id="UP000051804">
    <property type="component" value="Unassembled WGS sequence"/>
</dbReference>
<evidence type="ECO:0000313" key="3">
    <source>
        <dbReference type="Proteomes" id="UP000051804"/>
    </source>
</evidence>
<dbReference type="Pfam" id="PF10651">
    <property type="entry name" value="BppU_N"/>
    <property type="match status" value="1"/>
</dbReference>
<dbReference type="PROSITE" id="PS51704">
    <property type="entry name" value="GP_PDE"/>
    <property type="match status" value="1"/>
</dbReference>
<dbReference type="Pfam" id="PF03009">
    <property type="entry name" value="GDPD"/>
    <property type="match status" value="1"/>
</dbReference>
<dbReference type="SUPFAM" id="SSF51695">
    <property type="entry name" value="PLC-like phosphodiesterases"/>
    <property type="match status" value="1"/>
</dbReference>
<name>A0A0R1JWU3_9LACO</name>
<dbReference type="InterPro" id="IPR018913">
    <property type="entry name" value="BppU_N"/>
</dbReference>
<proteinExistence type="predicted"/>
<dbReference type="GO" id="GO:0006629">
    <property type="term" value="P:lipid metabolic process"/>
    <property type="evidence" value="ECO:0007669"/>
    <property type="project" value="InterPro"/>
</dbReference>
<dbReference type="PANTHER" id="PTHR46211:SF14">
    <property type="entry name" value="GLYCEROPHOSPHODIESTER PHOSPHODIESTERASE"/>
    <property type="match status" value="1"/>
</dbReference>
<dbReference type="GO" id="GO:0008081">
    <property type="term" value="F:phosphoric diester hydrolase activity"/>
    <property type="evidence" value="ECO:0007669"/>
    <property type="project" value="InterPro"/>
</dbReference>
<dbReference type="InterPro" id="IPR017946">
    <property type="entry name" value="PLC-like_Pdiesterase_TIM-brl"/>
</dbReference>
<dbReference type="STRING" id="1291734.FD02_GL001049"/>
<keyword evidence="3" id="KW-1185">Reference proteome</keyword>
<dbReference type="Gene3D" id="3.20.20.190">
    <property type="entry name" value="Phosphatidylinositol (PI) phosphodiesterase"/>
    <property type="match status" value="1"/>
</dbReference>
<sequence>MAIRTYKVTLDSKNSIAPEPVFLRQGDKTGAVVIDATLMDNGSPVSLSGLTPMFKANTADGQAVIIDSTGFNIVNASGGEFTYQVPNALAAVPGKIVTAYFSFSDASGTESTFDVAFIIKKAVDATQAQADDYITIIDGTLQSLQQKIDAMSTDVQTIINAFNQGDFYNQAQTDSKDAATLAGAKSYSDSNLAKAKEYTEDANDFVLGDGMHFVAHRGNNAEWPENSKAAFRTVTRHWGIETDISVTKDGYWVIMHDATVDRTTNGNGNIADMTFAQIQALKIDTGTNVSYLSADDLKVPTVEDYLGICKANNKTPFLEIKQATYTDANYDSLAAAINQYGMAKSMVLISFYFEALQAMKKRLPWLNTSFLTNTYSDTDADKAATLGPNSGIDAGGYANITAEQVAYAHSKGLKFGLWTPTDDTNRASWQAMGVDYVTTNSKSGDLRWGAITLTGGWTASANARLARPFVEQVNLRTAHIVLNITGGDGAKGNYVGNLPDWAVPLNDYWSPATVRTSSSVTLGGIDIRGASSGSGLAGGLQAGYNLDQMPTGSNGWVNFDVTYSL</sequence>
<reference evidence="2 3" key="1">
    <citation type="journal article" date="2015" name="Genome Announc.">
        <title>Expanding the biotechnology potential of lactobacilli through comparative genomics of 213 strains and associated genera.</title>
        <authorList>
            <person name="Sun Z."/>
            <person name="Harris H.M."/>
            <person name="McCann A."/>
            <person name="Guo C."/>
            <person name="Argimon S."/>
            <person name="Zhang W."/>
            <person name="Yang X."/>
            <person name="Jeffery I.B."/>
            <person name="Cooney J.C."/>
            <person name="Kagawa T.F."/>
            <person name="Liu W."/>
            <person name="Song Y."/>
            <person name="Salvetti E."/>
            <person name="Wrobel A."/>
            <person name="Rasinkangas P."/>
            <person name="Parkhill J."/>
            <person name="Rea M.C."/>
            <person name="O'Sullivan O."/>
            <person name="Ritari J."/>
            <person name="Douillard F.P."/>
            <person name="Paul Ross R."/>
            <person name="Yang R."/>
            <person name="Briner A.E."/>
            <person name="Felis G.E."/>
            <person name="de Vos W.M."/>
            <person name="Barrangou R."/>
            <person name="Klaenhammer T.R."/>
            <person name="Caufield P.W."/>
            <person name="Cui Y."/>
            <person name="Zhang H."/>
            <person name="O'Toole P.W."/>
        </authorList>
    </citation>
    <scope>NUCLEOTIDE SEQUENCE [LARGE SCALE GENOMIC DNA]</scope>
    <source>
        <strain evidence="2 3">JCM 17158</strain>
    </source>
</reference>
<dbReference type="Gene3D" id="2.60.40.3350">
    <property type="match status" value="1"/>
</dbReference>
<dbReference type="RefSeq" id="WP_056950365.1">
    <property type="nucleotide sequence ID" value="NZ_AZDJ01000013.1"/>
</dbReference>
<dbReference type="OrthoDB" id="2298886at2"/>